<protein>
    <recommendedName>
        <fullName evidence="3">Protein embryonic gonad</fullName>
    </recommendedName>
</protein>
<feature type="region of interest" description="Disordered" evidence="1">
    <location>
        <begin position="23"/>
        <end position="60"/>
    </location>
</feature>
<feature type="compositionally biased region" description="Polar residues" evidence="1">
    <location>
        <begin position="45"/>
        <end position="54"/>
    </location>
</feature>
<dbReference type="AlphaFoldDB" id="A0A6V7IFS4"/>
<dbReference type="EMBL" id="CADCXW020000003">
    <property type="protein sequence ID" value="CAD1538523.1"/>
    <property type="molecule type" value="Genomic_DNA"/>
</dbReference>
<proteinExistence type="predicted"/>
<feature type="region of interest" description="Disordered" evidence="1">
    <location>
        <begin position="218"/>
        <end position="303"/>
    </location>
</feature>
<feature type="region of interest" description="Disordered" evidence="1">
    <location>
        <begin position="161"/>
        <end position="197"/>
    </location>
</feature>
<organism evidence="2">
    <name type="scientific">Bracon brevicornis</name>
    <dbReference type="NCBI Taxonomy" id="1563983"/>
    <lineage>
        <taxon>Eukaryota</taxon>
        <taxon>Metazoa</taxon>
        <taxon>Ecdysozoa</taxon>
        <taxon>Arthropoda</taxon>
        <taxon>Hexapoda</taxon>
        <taxon>Insecta</taxon>
        <taxon>Pterygota</taxon>
        <taxon>Neoptera</taxon>
        <taxon>Endopterygota</taxon>
        <taxon>Hymenoptera</taxon>
        <taxon>Apocrita</taxon>
        <taxon>Ichneumonoidea</taxon>
        <taxon>Braconidae</taxon>
        <taxon>Braconinae</taxon>
        <taxon>Bracon</taxon>
    </lineage>
</organism>
<accession>A0A6V7IFS4</accession>
<evidence type="ECO:0008006" key="3">
    <source>
        <dbReference type="Google" id="ProtNLM"/>
    </source>
</evidence>
<evidence type="ECO:0000313" key="2">
    <source>
        <dbReference type="EMBL" id="CAD1538523.1"/>
    </source>
</evidence>
<feature type="compositionally biased region" description="Polar residues" evidence="1">
    <location>
        <begin position="222"/>
        <end position="241"/>
    </location>
</feature>
<feature type="compositionally biased region" description="Low complexity" evidence="1">
    <location>
        <begin position="23"/>
        <end position="44"/>
    </location>
</feature>
<gene>
    <name evidence="2" type="ORF">BBRV_LOCUS24071</name>
</gene>
<sequence>MSKSGSRYGRRSNWFKIHCLLQEQQQQQHQQQQQQLQQAQQLTQRSALNITSTPRTKDDAMMLGLEEYTKTISPSISSPESQNSDSSVEVSEKRAAAAYAGFRSLHLPTTELSAISKEMMSLPLGFHFGGMPLLPPTLMPPPSLAMFSPYHLYTTPPAAPLVPSPPAMRTPSAHDDSVNNNNNKNTTNNNSVSTEETSNKRFYLDAVLKSQRTLASPINRLSPFSSRKSTTGSAANTPSTSPDREDEPIPEQDNPIDLSMKALNDRRSISDDDDEEEVIDMRNSDCDSPPLKRRAPMDLTTRA</sequence>
<evidence type="ECO:0000256" key="1">
    <source>
        <dbReference type="SAM" id="MobiDB-lite"/>
    </source>
</evidence>
<feature type="compositionally biased region" description="Low complexity" evidence="1">
    <location>
        <begin position="178"/>
        <end position="196"/>
    </location>
</feature>
<reference evidence="2" key="1">
    <citation type="submission" date="2020-07" db="EMBL/GenBank/DDBJ databases">
        <authorList>
            <person name="Ferguson B K."/>
        </authorList>
    </citation>
    <scope>NUCLEOTIDE SEQUENCE</scope>
    <source>
        <strain evidence="2">L06</strain>
    </source>
</reference>
<name>A0A6V7IFS4_9HYME</name>